<gene>
    <name evidence="5" type="ORF">TR69_WS6001000028</name>
</gene>
<dbReference type="CDD" id="cd00488">
    <property type="entry name" value="PCD_DCoH"/>
    <property type="match status" value="1"/>
</dbReference>
<keyword evidence="4 5" id="KW-0456">Lyase</keyword>
<sequence>MQWTRTAAKLEKEFSFENFSQALDFVVAVGEIAEEMGHHPDIHLINYSNVLIETTTHDEGNAVTDKDEQLAAAVDRLYADRG</sequence>
<dbReference type="PANTHER" id="PTHR12599:SF0">
    <property type="entry name" value="PTERIN-4-ALPHA-CARBINOLAMINE DEHYDRATASE"/>
    <property type="match status" value="1"/>
</dbReference>
<dbReference type="InterPro" id="IPR036428">
    <property type="entry name" value="PCD_sf"/>
</dbReference>
<evidence type="ECO:0000313" key="5">
    <source>
        <dbReference type="EMBL" id="KXK27584.1"/>
    </source>
</evidence>
<dbReference type="EMBL" id="JYNZ01000001">
    <property type="protein sequence ID" value="KXK27584.1"/>
    <property type="molecule type" value="Genomic_DNA"/>
</dbReference>
<comment type="caution">
    <text evidence="5">The sequence shown here is derived from an EMBL/GenBank/DDBJ whole genome shotgun (WGS) entry which is preliminary data.</text>
</comment>
<evidence type="ECO:0000313" key="6">
    <source>
        <dbReference type="Proteomes" id="UP000070457"/>
    </source>
</evidence>
<dbReference type="Gene3D" id="3.30.1360.20">
    <property type="entry name" value="Transcriptional coactivator/pterin dehydratase"/>
    <property type="match status" value="1"/>
</dbReference>
<proteinExistence type="inferred from homology"/>
<dbReference type="GO" id="GO:0006729">
    <property type="term" value="P:tetrahydrobiopterin biosynthetic process"/>
    <property type="evidence" value="ECO:0007669"/>
    <property type="project" value="InterPro"/>
</dbReference>
<dbReference type="Proteomes" id="UP000070457">
    <property type="component" value="Unassembled WGS sequence"/>
</dbReference>
<dbReference type="InterPro" id="IPR001533">
    <property type="entry name" value="Pterin_deHydtase"/>
</dbReference>
<dbReference type="EC" id="4.2.1.96" evidence="3"/>
<evidence type="ECO:0000256" key="1">
    <source>
        <dbReference type="ARBA" id="ARBA00001554"/>
    </source>
</evidence>
<dbReference type="STRING" id="1617426.TR69_WS6001000028"/>
<comment type="catalytic activity">
    <reaction evidence="1">
        <text>(4aS,6R)-4a-hydroxy-L-erythro-5,6,7,8-tetrahydrobiopterin = (6R)-L-erythro-6,7-dihydrobiopterin + H2O</text>
        <dbReference type="Rhea" id="RHEA:11920"/>
        <dbReference type="ChEBI" id="CHEBI:15377"/>
        <dbReference type="ChEBI" id="CHEBI:15642"/>
        <dbReference type="ChEBI" id="CHEBI:43120"/>
        <dbReference type="EC" id="4.2.1.96"/>
    </reaction>
</comment>
<dbReference type="GO" id="GO:0008124">
    <property type="term" value="F:4-alpha-hydroxytetrahydrobiopterin dehydratase activity"/>
    <property type="evidence" value="ECO:0007669"/>
    <property type="project" value="UniProtKB-EC"/>
</dbReference>
<dbReference type="SUPFAM" id="SSF55248">
    <property type="entry name" value="PCD-like"/>
    <property type="match status" value="1"/>
</dbReference>
<evidence type="ECO:0000256" key="2">
    <source>
        <dbReference type="ARBA" id="ARBA00006472"/>
    </source>
</evidence>
<evidence type="ECO:0000256" key="4">
    <source>
        <dbReference type="ARBA" id="ARBA00023239"/>
    </source>
</evidence>
<dbReference type="Pfam" id="PF01329">
    <property type="entry name" value="Pterin_4a"/>
    <property type="match status" value="1"/>
</dbReference>
<protein>
    <recommendedName>
        <fullName evidence="3">4a-hydroxytetrahydrobiopterin dehydratase</fullName>
        <ecNumber evidence="3">4.2.1.96</ecNumber>
    </recommendedName>
</protein>
<accession>A0A136M107</accession>
<name>A0A136M107_9BACT</name>
<comment type="similarity">
    <text evidence="2">Belongs to the pterin-4-alpha-carbinolamine dehydratase family.</text>
</comment>
<evidence type="ECO:0000256" key="3">
    <source>
        <dbReference type="ARBA" id="ARBA00013252"/>
    </source>
</evidence>
<reference evidence="5 6" key="1">
    <citation type="submission" date="2015-02" db="EMBL/GenBank/DDBJ databases">
        <title>Improved understanding of the partial-nitritation anammox process through 23 genomes representing the majority of the microbial community.</title>
        <authorList>
            <person name="Speth D.R."/>
            <person name="In T Zandt M."/>
            <person name="Guerrero Cruz S."/>
            <person name="Jetten M.S."/>
            <person name="Dutilh B.E."/>
        </authorList>
    </citation>
    <scope>NUCLEOTIDE SEQUENCE [LARGE SCALE GENOMIC DNA]</scope>
    <source>
        <strain evidence="5">OLB20</strain>
    </source>
</reference>
<dbReference type="AlphaFoldDB" id="A0A136M107"/>
<organism evidence="5 6">
    <name type="scientific">candidate division WS6 bacterium OLB20</name>
    <dbReference type="NCBI Taxonomy" id="1617426"/>
    <lineage>
        <taxon>Bacteria</taxon>
        <taxon>Candidatus Dojkabacteria</taxon>
    </lineage>
</organism>
<dbReference type="PANTHER" id="PTHR12599">
    <property type="entry name" value="PTERIN-4-ALPHA-CARBINOLAMINE DEHYDRATASE"/>
    <property type="match status" value="1"/>
</dbReference>